<evidence type="ECO:0000256" key="4">
    <source>
        <dbReference type="ARBA" id="ARBA00023159"/>
    </source>
</evidence>
<dbReference type="InterPro" id="IPR000847">
    <property type="entry name" value="LysR_HTH_N"/>
</dbReference>
<evidence type="ECO:0000313" key="8">
    <source>
        <dbReference type="Proteomes" id="UP001156140"/>
    </source>
</evidence>
<dbReference type="PANTHER" id="PTHR30346:SF26">
    <property type="entry name" value="HYDROGEN PEROXIDE-INDUCIBLE GENES ACTIVATOR"/>
    <property type="match status" value="1"/>
</dbReference>
<protein>
    <submittedName>
        <fullName evidence="7">LysR substrate-binding domain-containing protein</fullName>
    </submittedName>
</protein>
<evidence type="ECO:0000256" key="5">
    <source>
        <dbReference type="ARBA" id="ARBA00023163"/>
    </source>
</evidence>
<comment type="caution">
    <text evidence="7">The sequence shown here is derived from an EMBL/GenBank/DDBJ whole genome shotgun (WGS) entry which is preliminary data.</text>
</comment>
<feature type="domain" description="HTH lysR-type" evidence="6">
    <location>
        <begin position="1"/>
        <end position="58"/>
    </location>
</feature>
<keyword evidence="3" id="KW-0238">DNA-binding</keyword>
<dbReference type="GO" id="GO:0003700">
    <property type="term" value="F:DNA-binding transcription factor activity"/>
    <property type="evidence" value="ECO:0007669"/>
    <property type="project" value="InterPro"/>
</dbReference>
<dbReference type="InterPro" id="IPR036390">
    <property type="entry name" value="WH_DNA-bd_sf"/>
</dbReference>
<evidence type="ECO:0000256" key="1">
    <source>
        <dbReference type="ARBA" id="ARBA00009437"/>
    </source>
</evidence>
<dbReference type="SUPFAM" id="SSF53850">
    <property type="entry name" value="Periplasmic binding protein-like II"/>
    <property type="match status" value="1"/>
</dbReference>
<evidence type="ECO:0000256" key="3">
    <source>
        <dbReference type="ARBA" id="ARBA00023125"/>
    </source>
</evidence>
<dbReference type="PRINTS" id="PR00039">
    <property type="entry name" value="HTHLYSR"/>
</dbReference>
<dbReference type="AlphaFoldDB" id="A0AA41QL36"/>
<evidence type="ECO:0000259" key="6">
    <source>
        <dbReference type="PROSITE" id="PS50931"/>
    </source>
</evidence>
<proteinExistence type="inferred from homology"/>
<dbReference type="FunFam" id="1.10.10.10:FF:000001">
    <property type="entry name" value="LysR family transcriptional regulator"/>
    <property type="match status" value="1"/>
</dbReference>
<dbReference type="Gene3D" id="1.10.10.10">
    <property type="entry name" value="Winged helix-like DNA-binding domain superfamily/Winged helix DNA-binding domain"/>
    <property type="match status" value="1"/>
</dbReference>
<name>A0AA41QL36_9HYPH</name>
<reference evidence="7" key="1">
    <citation type="submission" date="2022-03" db="EMBL/GenBank/DDBJ databases">
        <title>The complete genome sequence of a Methyloterrigena soli.</title>
        <authorList>
            <person name="Zi Z."/>
        </authorList>
    </citation>
    <scope>NUCLEOTIDE SEQUENCE</scope>
    <source>
        <strain evidence="7">M48</strain>
    </source>
</reference>
<keyword evidence="2" id="KW-0805">Transcription regulation</keyword>
<dbReference type="PANTHER" id="PTHR30346">
    <property type="entry name" value="TRANSCRIPTIONAL DUAL REGULATOR HCAR-RELATED"/>
    <property type="match status" value="1"/>
</dbReference>
<dbReference type="InterPro" id="IPR005119">
    <property type="entry name" value="LysR_subst-bd"/>
</dbReference>
<evidence type="ECO:0000256" key="2">
    <source>
        <dbReference type="ARBA" id="ARBA00023015"/>
    </source>
</evidence>
<gene>
    <name evidence="7" type="ORF">ML536_04945</name>
</gene>
<dbReference type="Proteomes" id="UP001156140">
    <property type="component" value="Unassembled WGS sequence"/>
</dbReference>
<keyword evidence="8" id="KW-1185">Reference proteome</keyword>
<dbReference type="GO" id="GO:0003677">
    <property type="term" value="F:DNA binding"/>
    <property type="evidence" value="ECO:0007669"/>
    <property type="project" value="UniProtKB-KW"/>
</dbReference>
<dbReference type="CDD" id="cd08411">
    <property type="entry name" value="PBP2_OxyR"/>
    <property type="match status" value="1"/>
</dbReference>
<dbReference type="SUPFAM" id="SSF46785">
    <property type="entry name" value="Winged helix' DNA-binding domain"/>
    <property type="match status" value="1"/>
</dbReference>
<dbReference type="EMBL" id="JALAZD010000001">
    <property type="protein sequence ID" value="MCI0126167.1"/>
    <property type="molecule type" value="Genomic_DNA"/>
</dbReference>
<dbReference type="Pfam" id="PF00126">
    <property type="entry name" value="HTH_1"/>
    <property type="match status" value="1"/>
</dbReference>
<dbReference type="Pfam" id="PF03466">
    <property type="entry name" value="LysR_substrate"/>
    <property type="match status" value="1"/>
</dbReference>
<dbReference type="PROSITE" id="PS50931">
    <property type="entry name" value="HTH_LYSR"/>
    <property type="match status" value="1"/>
</dbReference>
<organism evidence="7 8">
    <name type="scientific">Paradevosia shaoguanensis</name>
    <dbReference type="NCBI Taxonomy" id="1335043"/>
    <lineage>
        <taxon>Bacteria</taxon>
        <taxon>Pseudomonadati</taxon>
        <taxon>Pseudomonadota</taxon>
        <taxon>Alphaproteobacteria</taxon>
        <taxon>Hyphomicrobiales</taxon>
        <taxon>Devosiaceae</taxon>
        <taxon>Paradevosia</taxon>
    </lineage>
</organism>
<sequence>MNIRDLEYLVALADQRNFRRAAEICNVSQPTLSTQLRKLEDELGVALVERIPRNVTLTAAGADVVARARRILAELAELKQSASARRGGQNRLRLGVFPTLSPYLLPHIIPPIRERFPGMELLLTEEKSSVLRQQLASGQLDAAILADPSEDAQQDSQHLFDEPFLLAVPSGHRLSRQDFVAPGDLRDERLMLLEEGHCLRDQALEASRQVGAREETTFRATSLETLRQMVAAGVGMTFLPALACLPAALDFRGYSVLPFHRASFQRSVAIHWRRTSPMVDAIAECGQIIAAEIPSLLGRGRQARFA</sequence>
<comment type="similarity">
    <text evidence="1">Belongs to the LysR transcriptional regulatory family.</text>
</comment>
<accession>A0AA41QL36</accession>
<evidence type="ECO:0000313" key="7">
    <source>
        <dbReference type="EMBL" id="MCI0126167.1"/>
    </source>
</evidence>
<keyword evidence="4" id="KW-0010">Activator</keyword>
<dbReference type="InterPro" id="IPR036388">
    <property type="entry name" value="WH-like_DNA-bd_sf"/>
</dbReference>
<dbReference type="Gene3D" id="3.40.190.10">
    <property type="entry name" value="Periplasmic binding protein-like II"/>
    <property type="match status" value="2"/>
</dbReference>
<keyword evidence="5" id="KW-0804">Transcription</keyword>
<dbReference type="GO" id="GO:0032993">
    <property type="term" value="C:protein-DNA complex"/>
    <property type="evidence" value="ECO:0007669"/>
    <property type="project" value="TreeGrafter"/>
</dbReference>
<dbReference type="RefSeq" id="WP_281735153.1">
    <property type="nucleotide sequence ID" value="NZ_JAKETQ010000001.1"/>
</dbReference>